<organism evidence="3 4">
    <name type="scientific">Deinococcus oregonensis</name>
    <dbReference type="NCBI Taxonomy" id="1805970"/>
    <lineage>
        <taxon>Bacteria</taxon>
        <taxon>Thermotogati</taxon>
        <taxon>Deinococcota</taxon>
        <taxon>Deinococci</taxon>
        <taxon>Deinococcales</taxon>
        <taxon>Deinococcaceae</taxon>
        <taxon>Deinococcus</taxon>
    </lineage>
</organism>
<protein>
    <submittedName>
        <fullName evidence="3">NADPH-dependent F420 reductase</fullName>
    </submittedName>
</protein>
<dbReference type="RefSeq" id="WP_380016067.1">
    <property type="nucleotide sequence ID" value="NZ_JBHLYR010000065.1"/>
</dbReference>
<dbReference type="Gene3D" id="3.40.50.720">
    <property type="entry name" value="NAD(P)-binding Rossmann-like Domain"/>
    <property type="match status" value="1"/>
</dbReference>
<evidence type="ECO:0000256" key="1">
    <source>
        <dbReference type="ARBA" id="ARBA00023002"/>
    </source>
</evidence>
<keyword evidence="4" id="KW-1185">Reference proteome</keyword>
<dbReference type="SUPFAM" id="SSF51735">
    <property type="entry name" value="NAD(P)-binding Rossmann-fold domains"/>
    <property type="match status" value="1"/>
</dbReference>
<comment type="caution">
    <text evidence="3">The sequence shown here is derived from an EMBL/GenBank/DDBJ whole genome shotgun (WGS) entry which is preliminary data.</text>
</comment>
<dbReference type="PANTHER" id="PTHR14239">
    <property type="entry name" value="DUDULIN-RELATED"/>
    <property type="match status" value="1"/>
</dbReference>
<evidence type="ECO:0000259" key="2">
    <source>
        <dbReference type="Pfam" id="PF03807"/>
    </source>
</evidence>
<dbReference type="InterPro" id="IPR028939">
    <property type="entry name" value="P5C_Rdtase_cat_N"/>
</dbReference>
<reference evidence="3 4" key="1">
    <citation type="submission" date="2024-09" db="EMBL/GenBank/DDBJ databases">
        <authorList>
            <person name="Sun Q."/>
            <person name="Mori K."/>
        </authorList>
    </citation>
    <scope>NUCLEOTIDE SEQUENCE [LARGE SCALE GENOMIC DNA]</scope>
    <source>
        <strain evidence="3 4">JCM 13503</strain>
    </source>
</reference>
<dbReference type="InterPro" id="IPR036291">
    <property type="entry name" value="NAD(P)-bd_dom_sf"/>
</dbReference>
<dbReference type="EMBL" id="JBHLYR010000065">
    <property type="protein sequence ID" value="MFB9994780.1"/>
    <property type="molecule type" value="Genomic_DNA"/>
</dbReference>
<proteinExistence type="predicted"/>
<gene>
    <name evidence="3" type="ORF">ACFFLM_22760</name>
</gene>
<feature type="domain" description="Pyrroline-5-carboxylate reductase catalytic N-terminal" evidence="2">
    <location>
        <begin position="3"/>
        <end position="102"/>
    </location>
</feature>
<dbReference type="Proteomes" id="UP001589733">
    <property type="component" value="Unassembled WGS sequence"/>
</dbReference>
<name>A0ABV6B502_9DEIO</name>
<accession>A0ABV6B502</accession>
<dbReference type="PANTHER" id="PTHR14239:SF10">
    <property type="entry name" value="REDUCTASE"/>
    <property type="match status" value="1"/>
</dbReference>
<keyword evidence="1" id="KW-0560">Oxidoreductase</keyword>
<dbReference type="Pfam" id="PF03807">
    <property type="entry name" value="F420_oxidored"/>
    <property type="match status" value="1"/>
</dbReference>
<dbReference type="InterPro" id="IPR051267">
    <property type="entry name" value="STEAP_metalloreductase"/>
</dbReference>
<sequence length="221" mass="23565">MHIAILGSGIVGQTLGAKLLQLGHQVTLGTRNPDQLDDSKGMAGTLRDWQAQNGGAVATFADAAQAAELIVNASSGAATLEVLKLVGAEHLTGKVLLDIANPLDFSQGMPPSLFVKDTDSLAEQIQRAYPDVRVVKALNTMSAALMVDPQALAAGEHTVFMAGNDEAAKRQVAELLRSFGWSDLLDLGDLSAARGTEMLLPIWLRLWQTLGTHMLQFKIVR</sequence>
<evidence type="ECO:0000313" key="4">
    <source>
        <dbReference type="Proteomes" id="UP001589733"/>
    </source>
</evidence>
<evidence type="ECO:0000313" key="3">
    <source>
        <dbReference type="EMBL" id="MFB9994780.1"/>
    </source>
</evidence>